<dbReference type="AlphaFoldDB" id="A0A7J0EXT5"/>
<dbReference type="OrthoDB" id="10596392at2759"/>
<evidence type="ECO:0000313" key="2">
    <source>
        <dbReference type="EMBL" id="GFY91252.1"/>
    </source>
</evidence>
<feature type="compositionally biased region" description="Low complexity" evidence="1">
    <location>
        <begin position="17"/>
        <end position="31"/>
    </location>
</feature>
<dbReference type="Proteomes" id="UP000585474">
    <property type="component" value="Unassembled WGS sequence"/>
</dbReference>
<protein>
    <submittedName>
        <fullName evidence="2">Uncharacterized protein</fullName>
    </submittedName>
</protein>
<organism evidence="2 3">
    <name type="scientific">Actinidia rufa</name>
    <dbReference type="NCBI Taxonomy" id="165716"/>
    <lineage>
        <taxon>Eukaryota</taxon>
        <taxon>Viridiplantae</taxon>
        <taxon>Streptophyta</taxon>
        <taxon>Embryophyta</taxon>
        <taxon>Tracheophyta</taxon>
        <taxon>Spermatophyta</taxon>
        <taxon>Magnoliopsida</taxon>
        <taxon>eudicotyledons</taxon>
        <taxon>Gunneridae</taxon>
        <taxon>Pentapetalae</taxon>
        <taxon>asterids</taxon>
        <taxon>Ericales</taxon>
        <taxon>Actinidiaceae</taxon>
        <taxon>Actinidia</taxon>
    </lineage>
</organism>
<sequence>MTAVELAQLREEVEGQSIGSSGSSSSDSFDLSNEDAGEGVAGVIGDEEEDVEIKEGKEVNQVEDQVPAIAPPTQIPSAEPILVLSSTFEGANDLEFPKVPPAAEDLIAHFFNQVSSLVSSSEEELDMVPKLRNLGKKKAVEASPAHPAPAQILALPSPLKLWAPKFATVKLGKQVTNADTSKDHDTYLAMGNVAILPQDVTDLAAEGSEEFSLQQAVANSDCMNKYSNDLKKVNQKAHAFKGELK</sequence>
<comment type="caution">
    <text evidence="2">The sequence shown here is derived from an EMBL/GenBank/DDBJ whole genome shotgun (WGS) entry which is preliminary data.</text>
</comment>
<name>A0A7J0EXT5_9ERIC</name>
<gene>
    <name evidence="2" type="ORF">Acr_07g0014480</name>
</gene>
<evidence type="ECO:0000313" key="3">
    <source>
        <dbReference type="Proteomes" id="UP000585474"/>
    </source>
</evidence>
<feature type="region of interest" description="Disordered" evidence="1">
    <location>
        <begin position="10"/>
        <end position="46"/>
    </location>
</feature>
<dbReference type="EMBL" id="BJWL01000007">
    <property type="protein sequence ID" value="GFY91252.1"/>
    <property type="molecule type" value="Genomic_DNA"/>
</dbReference>
<reference evidence="2 3" key="1">
    <citation type="submission" date="2019-07" db="EMBL/GenBank/DDBJ databases">
        <title>De Novo Assembly of kiwifruit Actinidia rufa.</title>
        <authorList>
            <person name="Sugita-Konishi S."/>
            <person name="Sato K."/>
            <person name="Mori E."/>
            <person name="Abe Y."/>
            <person name="Kisaki G."/>
            <person name="Hamano K."/>
            <person name="Suezawa K."/>
            <person name="Otani M."/>
            <person name="Fukuda T."/>
            <person name="Manabe T."/>
            <person name="Gomi K."/>
            <person name="Tabuchi M."/>
            <person name="Akimitsu K."/>
            <person name="Kataoka I."/>
        </authorList>
    </citation>
    <scope>NUCLEOTIDE SEQUENCE [LARGE SCALE GENOMIC DNA]</scope>
    <source>
        <strain evidence="3">cv. Fuchu</strain>
    </source>
</reference>
<evidence type="ECO:0000256" key="1">
    <source>
        <dbReference type="SAM" id="MobiDB-lite"/>
    </source>
</evidence>
<keyword evidence="3" id="KW-1185">Reference proteome</keyword>
<accession>A0A7J0EXT5</accession>
<proteinExistence type="predicted"/>